<proteinExistence type="inferred from homology"/>
<evidence type="ECO:0000256" key="4">
    <source>
        <dbReference type="ARBA" id="ARBA00022989"/>
    </source>
</evidence>
<feature type="transmembrane region" description="Helical" evidence="6">
    <location>
        <begin position="80"/>
        <end position="104"/>
    </location>
</feature>
<dbReference type="InterPro" id="IPR019334">
    <property type="entry name" value="TMEM170A/B/YPR153W-like"/>
</dbReference>
<organism evidence="7 8">
    <name type="scientific">Ascodesmis nigricans</name>
    <dbReference type="NCBI Taxonomy" id="341454"/>
    <lineage>
        <taxon>Eukaryota</taxon>
        <taxon>Fungi</taxon>
        <taxon>Dikarya</taxon>
        <taxon>Ascomycota</taxon>
        <taxon>Pezizomycotina</taxon>
        <taxon>Pezizomycetes</taxon>
        <taxon>Pezizales</taxon>
        <taxon>Ascodesmidaceae</taxon>
        <taxon>Ascodesmis</taxon>
    </lineage>
</organism>
<dbReference type="STRING" id="341454.A0A4S2MT46"/>
<dbReference type="Proteomes" id="UP000298138">
    <property type="component" value="Unassembled WGS sequence"/>
</dbReference>
<evidence type="ECO:0008006" key="9">
    <source>
        <dbReference type="Google" id="ProtNLM"/>
    </source>
</evidence>
<evidence type="ECO:0000256" key="2">
    <source>
        <dbReference type="ARBA" id="ARBA00006325"/>
    </source>
</evidence>
<keyword evidence="8" id="KW-1185">Reference proteome</keyword>
<dbReference type="InParanoid" id="A0A4S2MT46"/>
<keyword evidence="3 6" id="KW-0812">Transmembrane</keyword>
<feature type="transmembrane region" description="Helical" evidence="6">
    <location>
        <begin position="116"/>
        <end position="136"/>
    </location>
</feature>
<evidence type="ECO:0000256" key="3">
    <source>
        <dbReference type="ARBA" id="ARBA00022692"/>
    </source>
</evidence>
<dbReference type="PANTHER" id="PTHR22779:SF6">
    <property type="entry name" value="SD17342P"/>
    <property type="match status" value="1"/>
</dbReference>
<name>A0A4S2MT46_9PEZI</name>
<evidence type="ECO:0000256" key="5">
    <source>
        <dbReference type="ARBA" id="ARBA00023136"/>
    </source>
</evidence>
<comment type="subcellular location">
    <subcellularLocation>
        <location evidence="1">Membrane</location>
        <topology evidence="1">Multi-pass membrane protein</topology>
    </subcellularLocation>
</comment>
<protein>
    <recommendedName>
        <fullName evidence="9">Integral membrane protein</fullName>
    </recommendedName>
</protein>
<dbReference type="AlphaFoldDB" id="A0A4S2MT46"/>
<evidence type="ECO:0000313" key="8">
    <source>
        <dbReference type="Proteomes" id="UP000298138"/>
    </source>
</evidence>
<dbReference type="GO" id="GO:0016020">
    <property type="term" value="C:membrane"/>
    <property type="evidence" value="ECO:0007669"/>
    <property type="project" value="UniProtKB-SubCell"/>
</dbReference>
<gene>
    <name evidence="7" type="ORF">EX30DRAFT_342277</name>
</gene>
<comment type="similarity">
    <text evidence="2">Belongs to the TMEM170 family.</text>
</comment>
<reference evidence="7 8" key="1">
    <citation type="submission" date="2019-04" db="EMBL/GenBank/DDBJ databases">
        <title>Comparative genomics and transcriptomics to analyze fruiting body development in filamentous ascomycetes.</title>
        <authorList>
            <consortium name="DOE Joint Genome Institute"/>
            <person name="Lutkenhaus R."/>
            <person name="Traeger S."/>
            <person name="Breuer J."/>
            <person name="Kuo A."/>
            <person name="Lipzen A."/>
            <person name="Pangilinan J."/>
            <person name="Dilworth D."/>
            <person name="Sandor L."/>
            <person name="Poggeler S."/>
            <person name="Barry K."/>
            <person name="Grigoriev I.V."/>
            <person name="Nowrousian M."/>
        </authorList>
    </citation>
    <scope>NUCLEOTIDE SEQUENCE [LARGE SCALE GENOMIC DNA]</scope>
    <source>
        <strain evidence="7 8">CBS 389.68</strain>
    </source>
</reference>
<dbReference type="OrthoDB" id="2131401at2759"/>
<dbReference type="Pfam" id="PF10190">
    <property type="entry name" value="Tmemb_170"/>
    <property type="match status" value="1"/>
</dbReference>
<evidence type="ECO:0000313" key="7">
    <source>
        <dbReference type="EMBL" id="TGZ79651.1"/>
    </source>
</evidence>
<sequence>MVLASELRLTPPPGYTTPPFPSLYNPHPSSTSQPKFLYHTSDAIRFTLLWTLIVYAGFHLASGVYGLILRPSRVGAAGFAVIFTLVGGIEAALAGSVVGVLLAAVYSAGYFEMSTWIPLVWAVINVLVLVLSSFSLQGGL</sequence>
<evidence type="ECO:0000256" key="1">
    <source>
        <dbReference type="ARBA" id="ARBA00004141"/>
    </source>
</evidence>
<keyword evidence="5 6" id="KW-0472">Membrane</keyword>
<dbReference type="PANTHER" id="PTHR22779">
    <property type="entry name" value="SD17342P"/>
    <property type="match status" value="1"/>
</dbReference>
<evidence type="ECO:0000256" key="6">
    <source>
        <dbReference type="SAM" id="Phobius"/>
    </source>
</evidence>
<keyword evidence="4 6" id="KW-1133">Transmembrane helix</keyword>
<dbReference type="FunCoup" id="A0A4S2MT46">
    <property type="interactions" value="4"/>
</dbReference>
<accession>A0A4S2MT46</accession>
<feature type="transmembrane region" description="Helical" evidence="6">
    <location>
        <begin position="48"/>
        <end position="68"/>
    </location>
</feature>
<dbReference type="EMBL" id="ML220130">
    <property type="protein sequence ID" value="TGZ79651.1"/>
    <property type="molecule type" value="Genomic_DNA"/>
</dbReference>